<dbReference type="Pfam" id="PF00485">
    <property type="entry name" value="PRK"/>
    <property type="match status" value="1"/>
</dbReference>
<gene>
    <name evidence="2" type="primary">coaA</name>
    <name evidence="2" type="ORF">TRP8649_04516</name>
</gene>
<dbReference type="PANTHER" id="PTHR10285">
    <property type="entry name" value="URIDINE KINASE"/>
    <property type="match status" value="1"/>
</dbReference>
<dbReference type="SUPFAM" id="SSF52540">
    <property type="entry name" value="P-loop containing nucleoside triphosphate hydrolases"/>
    <property type="match status" value="1"/>
</dbReference>
<reference evidence="3" key="1">
    <citation type="submission" date="2017-05" db="EMBL/GenBank/DDBJ databases">
        <authorList>
            <person name="Rodrigo-Torres L."/>
            <person name="Arahal R. D."/>
            <person name="Lucena T."/>
        </authorList>
    </citation>
    <scope>NUCLEOTIDE SEQUENCE [LARGE SCALE GENOMIC DNA]</scope>
    <source>
        <strain evidence="3">CECT 8649</strain>
    </source>
</reference>
<dbReference type="GO" id="GO:0004594">
    <property type="term" value="F:pantothenate kinase activity"/>
    <property type="evidence" value="ECO:0007669"/>
    <property type="project" value="UniProtKB-EC"/>
</dbReference>
<evidence type="ECO:0000259" key="1">
    <source>
        <dbReference type="Pfam" id="PF00485"/>
    </source>
</evidence>
<keyword evidence="2" id="KW-0808">Transferase</keyword>
<keyword evidence="2" id="KW-0418">Kinase</keyword>
<dbReference type="EC" id="2.7.1.33" evidence="2"/>
<dbReference type="RefSeq" id="WP_099249469.1">
    <property type="nucleotide sequence ID" value="NZ_FXXP01000004.1"/>
</dbReference>
<evidence type="ECO:0000313" key="3">
    <source>
        <dbReference type="Proteomes" id="UP000225972"/>
    </source>
</evidence>
<organism evidence="2 3">
    <name type="scientific">Pelagimonas phthalicica</name>
    <dbReference type="NCBI Taxonomy" id="1037362"/>
    <lineage>
        <taxon>Bacteria</taxon>
        <taxon>Pseudomonadati</taxon>
        <taxon>Pseudomonadota</taxon>
        <taxon>Alphaproteobacteria</taxon>
        <taxon>Rhodobacterales</taxon>
        <taxon>Roseobacteraceae</taxon>
        <taxon>Pelagimonas</taxon>
    </lineage>
</organism>
<dbReference type="Proteomes" id="UP000225972">
    <property type="component" value="Unassembled WGS sequence"/>
</dbReference>
<dbReference type="Gene3D" id="3.40.50.300">
    <property type="entry name" value="P-loop containing nucleotide triphosphate hydrolases"/>
    <property type="match status" value="1"/>
</dbReference>
<protein>
    <submittedName>
        <fullName evidence="2">Pantothenate kinase</fullName>
        <ecNumber evidence="2">2.7.1.33</ecNumber>
    </submittedName>
</protein>
<dbReference type="InterPro" id="IPR006083">
    <property type="entry name" value="PRK/URK"/>
</dbReference>
<evidence type="ECO:0000313" key="2">
    <source>
        <dbReference type="EMBL" id="SMX30373.1"/>
    </source>
</evidence>
<name>A0A238JIZ3_9RHOB</name>
<dbReference type="AlphaFoldDB" id="A0A238JIZ3"/>
<sequence>MTSNSTINLEFADRKRTEMPGLHRIGALEIDLSQLAPLSEHGQGRAVLGEASWQHAFNLPKQDAKSSINSSPYPEIHDSIAQLAHLVFTGFQKKLDRYVGSHTKSSPKPLILGVSGSVSVGKSTFAEQLKACLSKLPPNPSVEIVSTDGFLKKNDDLQRQGLFERKGFPESYDQKKVAVFLDQLANGRHTLSIPEYSHVIRDVLPLQRHAMMPDILILEGVNVLQNPRPLKEVGASQSFANALDYSFYLDAQEEDIRRWYVSRFIQLRRNTSGEVGSEDGSSCTDSCTGRLNQEALDTWSRVNLPNLKHHIFPTRMSADLILRKNSYHCLVEMHPKLSDTEFG</sequence>
<dbReference type="OrthoDB" id="1550976at2"/>
<accession>A0A238JIZ3</accession>
<proteinExistence type="predicted"/>
<dbReference type="GO" id="GO:0005524">
    <property type="term" value="F:ATP binding"/>
    <property type="evidence" value="ECO:0007669"/>
    <property type="project" value="InterPro"/>
</dbReference>
<dbReference type="GO" id="GO:0015937">
    <property type="term" value="P:coenzyme A biosynthetic process"/>
    <property type="evidence" value="ECO:0007669"/>
    <property type="project" value="UniProtKB-UniPathway"/>
</dbReference>
<dbReference type="EMBL" id="FXXP01000004">
    <property type="protein sequence ID" value="SMX30373.1"/>
    <property type="molecule type" value="Genomic_DNA"/>
</dbReference>
<feature type="domain" description="Phosphoribulokinase/uridine kinase" evidence="1">
    <location>
        <begin position="111"/>
        <end position="254"/>
    </location>
</feature>
<keyword evidence="3" id="KW-1185">Reference proteome</keyword>
<dbReference type="InterPro" id="IPR027417">
    <property type="entry name" value="P-loop_NTPase"/>
</dbReference>
<dbReference type="UniPathway" id="UPA00241">
    <property type="reaction ID" value="UER00352"/>
</dbReference>